<gene>
    <name evidence="2" type="ORF">N330_11747</name>
</gene>
<accession>A0A091PAI1</accession>
<keyword evidence="1" id="KW-0812">Transmembrane</keyword>
<evidence type="ECO:0000313" key="3">
    <source>
        <dbReference type="Proteomes" id="UP000053001"/>
    </source>
</evidence>
<reference evidence="2 3" key="1">
    <citation type="submission" date="2014-04" db="EMBL/GenBank/DDBJ databases">
        <title>Genome evolution of avian class.</title>
        <authorList>
            <person name="Zhang G."/>
            <person name="Li C."/>
        </authorList>
    </citation>
    <scope>NUCLEOTIDE SEQUENCE [LARGE SCALE GENOMIC DNA]</scope>
    <source>
        <strain evidence="2">BGI_N330</strain>
    </source>
</reference>
<protein>
    <submittedName>
        <fullName evidence="2">Uncharacterized protein</fullName>
    </submittedName>
</protein>
<feature type="transmembrane region" description="Helical" evidence="1">
    <location>
        <begin position="30"/>
        <end position="49"/>
    </location>
</feature>
<sequence length="56" mass="6074">GTPHTASSPFLAEQLLHLSDVALITHGEVFHYHLCVLLISFANGSLICLKLNNVDC</sequence>
<dbReference type="EMBL" id="KK670968">
    <property type="protein sequence ID" value="KFQ04937.1"/>
    <property type="molecule type" value="Genomic_DNA"/>
</dbReference>
<feature type="non-terminal residue" evidence="2">
    <location>
        <position position="56"/>
    </location>
</feature>
<proteinExistence type="predicted"/>
<keyword evidence="1" id="KW-0472">Membrane</keyword>
<keyword evidence="3" id="KW-1185">Reference proteome</keyword>
<feature type="non-terminal residue" evidence="2">
    <location>
        <position position="1"/>
    </location>
</feature>
<keyword evidence="1" id="KW-1133">Transmembrane helix</keyword>
<evidence type="ECO:0000313" key="2">
    <source>
        <dbReference type="EMBL" id="KFQ04937.1"/>
    </source>
</evidence>
<dbReference type="AlphaFoldDB" id="A0A091PAI1"/>
<dbReference type="PhylomeDB" id="A0A091PAI1"/>
<name>A0A091PAI1_LEPDC</name>
<evidence type="ECO:0000256" key="1">
    <source>
        <dbReference type="SAM" id="Phobius"/>
    </source>
</evidence>
<dbReference type="Proteomes" id="UP000053001">
    <property type="component" value="Unassembled WGS sequence"/>
</dbReference>
<organism evidence="2 3">
    <name type="scientific">Leptosomus discolor</name>
    <name type="common">Madagascar cuckoo roller</name>
    <name type="synonym">Cuculus discolor</name>
    <dbReference type="NCBI Taxonomy" id="188344"/>
    <lineage>
        <taxon>Eukaryota</taxon>
        <taxon>Metazoa</taxon>
        <taxon>Chordata</taxon>
        <taxon>Craniata</taxon>
        <taxon>Vertebrata</taxon>
        <taxon>Euteleostomi</taxon>
        <taxon>Archelosauria</taxon>
        <taxon>Archosauria</taxon>
        <taxon>Dinosauria</taxon>
        <taxon>Saurischia</taxon>
        <taxon>Theropoda</taxon>
        <taxon>Coelurosauria</taxon>
        <taxon>Aves</taxon>
        <taxon>Neognathae</taxon>
        <taxon>Neoaves</taxon>
        <taxon>Telluraves</taxon>
        <taxon>Coraciimorphae</taxon>
        <taxon>Coraciiformes</taxon>
        <taxon>Leptosomidae</taxon>
        <taxon>Leptosomus</taxon>
    </lineage>
</organism>